<protein>
    <submittedName>
        <fullName evidence="2">Uncharacterized protein</fullName>
    </submittedName>
</protein>
<dbReference type="AlphaFoldDB" id="A0AAD8KWB5"/>
<evidence type="ECO:0000313" key="2">
    <source>
        <dbReference type="EMBL" id="KAK1430357.1"/>
    </source>
</evidence>
<dbReference type="EMBL" id="JAUHHV010000003">
    <property type="protein sequence ID" value="KAK1430357.1"/>
    <property type="molecule type" value="Genomic_DNA"/>
</dbReference>
<keyword evidence="1" id="KW-0812">Transmembrane</keyword>
<name>A0AAD8KWB5_TARER</name>
<evidence type="ECO:0000313" key="3">
    <source>
        <dbReference type="Proteomes" id="UP001229421"/>
    </source>
</evidence>
<sequence length="164" mass="18872">MSDRFPTKFRQKITNNTETLDPPPFKSVDFFAGVVPSGYIYLTIFVLFNLVGCCDESPQSMEFCIQRSKEVFESFGKKMTDTHEVDLSQHFLSDIEVCWCRVVDGRKRYAIGSLDPLFVVTGKSYSSSGKIASYAEFKQSQHEFEGRVHEQVQQVLDLERQMQE</sequence>
<keyword evidence="1" id="KW-0472">Membrane</keyword>
<proteinExistence type="predicted"/>
<organism evidence="2 3">
    <name type="scientific">Tagetes erecta</name>
    <name type="common">African marigold</name>
    <dbReference type="NCBI Taxonomy" id="13708"/>
    <lineage>
        <taxon>Eukaryota</taxon>
        <taxon>Viridiplantae</taxon>
        <taxon>Streptophyta</taxon>
        <taxon>Embryophyta</taxon>
        <taxon>Tracheophyta</taxon>
        <taxon>Spermatophyta</taxon>
        <taxon>Magnoliopsida</taxon>
        <taxon>eudicotyledons</taxon>
        <taxon>Gunneridae</taxon>
        <taxon>Pentapetalae</taxon>
        <taxon>asterids</taxon>
        <taxon>campanulids</taxon>
        <taxon>Asterales</taxon>
        <taxon>Asteraceae</taxon>
        <taxon>Asteroideae</taxon>
        <taxon>Heliantheae alliance</taxon>
        <taxon>Tageteae</taxon>
        <taxon>Tagetes</taxon>
    </lineage>
</organism>
<comment type="caution">
    <text evidence="2">The sequence shown here is derived from an EMBL/GenBank/DDBJ whole genome shotgun (WGS) entry which is preliminary data.</text>
</comment>
<reference evidence="2" key="1">
    <citation type="journal article" date="2023" name="bioRxiv">
        <title>Improved chromosome-level genome assembly for marigold (Tagetes erecta).</title>
        <authorList>
            <person name="Jiang F."/>
            <person name="Yuan L."/>
            <person name="Wang S."/>
            <person name="Wang H."/>
            <person name="Xu D."/>
            <person name="Wang A."/>
            <person name="Fan W."/>
        </authorList>
    </citation>
    <scope>NUCLEOTIDE SEQUENCE</scope>
    <source>
        <strain evidence="2">WSJ</strain>
        <tissue evidence="2">Leaf</tissue>
    </source>
</reference>
<feature type="transmembrane region" description="Helical" evidence="1">
    <location>
        <begin position="30"/>
        <end position="51"/>
    </location>
</feature>
<evidence type="ECO:0000256" key="1">
    <source>
        <dbReference type="SAM" id="Phobius"/>
    </source>
</evidence>
<keyword evidence="3" id="KW-1185">Reference proteome</keyword>
<gene>
    <name evidence="2" type="ORF">QVD17_13032</name>
</gene>
<dbReference type="Proteomes" id="UP001229421">
    <property type="component" value="Unassembled WGS sequence"/>
</dbReference>
<accession>A0AAD8KWB5</accession>
<keyword evidence="1" id="KW-1133">Transmembrane helix</keyword>